<organism evidence="1 2">
    <name type="scientific">Pelomonas candidula</name>
    <dbReference type="NCBI Taxonomy" id="3299025"/>
    <lineage>
        <taxon>Bacteria</taxon>
        <taxon>Pseudomonadati</taxon>
        <taxon>Pseudomonadota</taxon>
        <taxon>Betaproteobacteria</taxon>
        <taxon>Burkholderiales</taxon>
        <taxon>Sphaerotilaceae</taxon>
        <taxon>Roseateles</taxon>
    </lineage>
</organism>
<protein>
    <submittedName>
        <fullName evidence="1">DUF1579 domain-containing protein</fullName>
    </submittedName>
</protein>
<comment type="caution">
    <text evidence="1">The sequence shown here is derived from an EMBL/GenBank/DDBJ whole genome shotgun (WGS) entry which is preliminary data.</text>
</comment>
<keyword evidence="2" id="KW-1185">Reference proteome</keyword>
<dbReference type="Proteomes" id="UP001606134">
    <property type="component" value="Unassembled WGS sequence"/>
</dbReference>
<gene>
    <name evidence="1" type="ORF">ACG04R_10530</name>
</gene>
<dbReference type="EMBL" id="JBIGIC010000004">
    <property type="protein sequence ID" value="MFG6487111.1"/>
    <property type="molecule type" value="Genomic_DNA"/>
</dbReference>
<sequence length="166" mass="19109">MLQDLDPDAPADFDFIIGDWRVLHERLNSRLAGCTEWTRFEGHTSTRKILGGWGNLEDNLLHLPHDQGGDYRAVAMRSFNKATGQWAIWWLDNRSPHALDVPVLGAFEHGVGHFYADDLLDGRPIRVRFTWLIGADGRPRWEQAFSPDGGTTWETNWRMQFIRIVP</sequence>
<accession>A0ABW7HBJ0</accession>
<evidence type="ECO:0000313" key="2">
    <source>
        <dbReference type="Proteomes" id="UP001606134"/>
    </source>
</evidence>
<evidence type="ECO:0000313" key="1">
    <source>
        <dbReference type="EMBL" id="MFG6487111.1"/>
    </source>
</evidence>
<proteinExistence type="predicted"/>
<reference evidence="1 2" key="1">
    <citation type="submission" date="2024-08" db="EMBL/GenBank/DDBJ databases">
        <authorList>
            <person name="Lu H."/>
        </authorList>
    </citation>
    <scope>NUCLEOTIDE SEQUENCE [LARGE SCALE GENOMIC DNA]</scope>
    <source>
        <strain evidence="1 2">BYS78W</strain>
    </source>
</reference>
<name>A0ABW7HBJ0_9BURK</name>
<dbReference type="RefSeq" id="WP_394409297.1">
    <property type="nucleotide sequence ID" value="NZ_JBIGIC010000004.1"/>
</dbReference>